<proteinExistence type="inferred from homology"/>
<keyword evidence="3" id="KW-0274">FAD</keyword>
<dbReference type="STRING" id="1344416.A0A139AZ12"/>
<dbReference type="SUPFAM" id="SSF51905">
    <property type="entry name" value="FAD/NAD(P)-binding domain"/>
    <property type="match status" value="1"/>
</dbReference>
<dbReference type="Pfam" id="PF00743">
    <property type="entry name" value="FMO-like"/>
    <property type="match status" value="1"/>
</dbReference>
<dbReference type="GO" id="GO:0050660">
    <property type="term" value="F:flavin adenine dinucleotide binding"/>
    <property type="evidence" value="ECO:0007669"/>
    <property type="project" value="InterPro"/>
</dbReference>
<dbReference type="Gene3D" id="3.50.50.60">
    <property type="entry name" value="FAD/NAD(P)-binding domain"/>
    <property type="match status" value="3"/>
</dbReference>
<keyword evidence="4" id="KW-0560">Oxidoreductase</keyword>
<comment type="similarity">
    <text evidence="1">Belongs to the FAD-binding monooxygenase family.</text>
</comment>
<dbReference type="GO" id="GO:0050661">
    <property type="term" value="F:NADP binding"/>
    <property type="evidence" value="ECO:0007669"/>
    <property type="project" value="InterPro"/>
</dbReference>
<evidence type="ECO:0000313" key="6">
    <source>
        <dbReference type="Proteomes" id="UP000070544"/>
    </source>
</evidence>
<dbReference type="PANTHER" id="PTHR42877:SF4">
    <property type="entry name" value="FAD_NAD(P)-BINDING DOMAIN-CONTAINING PROTEIN-RELATED"/>
    <property type="match status" value="1"/>
</dbReference>
<dbReference type="InterPro" id="IPR020946">
    <property type="entry name" value="Flavin_mOase-like"/>
</dbReference>
<sequence>MLRDSFRPRIAVIGAGVSGIVSGVQIQKQLGSDIDFTIYEKENDFGGTWLLNRYPGCACDVYSHAYSFSFELNPNWSKSYADAHEIRSYMQKVARKYNLYAHAMFGHELRSAVWDDSKMEWELTFAVATEPSSAEPKTISVRHNVFISGGGGLYYPRLPNIPGFDTFNGEIAHSARWPLHEMDLQGKDVAIIGTGASATQIVEVISDKCHKLTIYQRSPTWYPKKDLFVYPEWAKLLFRYVPFAMRLYRMYRFFFLEAFWNFHIRDSALQRVIREKFIEDLAQSVPDSTLRSKLLPDFPVGAKRIIPQVTYLSILQKPTTELVSAKDEKIVEVGVDGVFTEVVGPKSSQQDPPSERVFRRHDVIICATGFETSFASDKVKIIGREGLTRVEKWRQVTGENGLAAHYKTIMTSGFPNYFMLFGPNSTINTSVIFIIECQVDLIMFIMRKMMKHNIYAVDPKEEAQWSYTLQNWEALRRTVWNGVAAWYNPEGRTDGRWPSTFAYPGRTLWWETRSTDLQKDYNLVDSTGEPTKRILSQLSWSVIGIGVATILVGAILKRNKTF</sequence>
<keyword evidence="2" id="KW-0285">Flavoprotein</keyword>
<evidence type="ECO:0000256" key="3">
    <source>
        <dbReference type="ARBA" id="ARBA00022827"/>
    </source>
</evidence>
<evidence type="ECO:0000313" key="5">
    <source>
        <dbReference type="EMBL" id="KXS21793.1"/>
    </source>
</evidence>
<name>A0A139AZ12_GONPJ</name>
<accession>A0A139AZ12</accession>
<gene>
    <name evidence="5" type="ORF">M427DRAFT_142170</name>
</gene>
<organism evidence="5 6">
    <name type="scientific">Gonapodya prolifera (strain JEL478)</name>
    <name type="common">Monoblepharis prolifera</name>
    <dbReference type="NCBI Taxonomy" id="1344416"/>
    <lineage>
        <taxon>Eukaryota</taxon>
        <taxon>Fungi</taxon>
        <taxon>Fungi incertae sedis</taxon>
        <taxon>Chytridiomycota</taxon>
        <taxon>Chytridiomycota incertae sedis</taxon>
        <taxon>Monoblepharidomycetes</taxon>
        <taxon>Monoblepharidales</taxon>
        <taxon>Gonapodyaceae</taxon>
        <taxon>Gonapodya</taxon>
    </lineage>
</organism>
<evidence type="ECO:0000256" key="4">
    <source>
        <dbReference type="ARBA" id="ARBA00023002"/>
    </source>
</evidence>
<keyword evidence="6" id="KW-1185">Reference proteome</keyword>
<evidence type="ECO:0000256" key="1">
    <source>
        <dbReference type="ARBA" id="ARBA00010139"/>
    </source>
</evidence>
<dbReference type="InterPro" id="IPR036188">
    <property type="entry name" value="FAD/NAD-bd_sf"/>
</dbReference>
<dbReference type="OrthoDB" id="74360at2759"/>
<dbReference type="AlphaFoldDB" id="A0A139AZ12"/>
<evidence type="ECO:0000256" key="2">
    <source>
        <dbReference type="ARBA" id="ARBA00022630"/>
    </source>
</evidence>
<dbReference type="Proteomes" id="UP000070544">
    <property type="component" value="Unassembled WGS sequence"/>
</dbReference>
<dbReference type="InterPro" id="IPR051209">
    <property type="entry name" value="FAD-bind_Monooxygenase_sf"/>
</dbReference>
<reference evidence="5 6" key="1">
    <citation type="journal article" date="2015" name="Genome Biol. Evol.">
        <title>Phylogenomic analyses indicate that early fungi evolved digesting cell walls of algal ancestors of land plants.</title>
        <authorList>
            <person name="Chang Y."/>
            <person name="Wang S."/>
            <person name="Sekimoto S."/>
            <person name="Aerts A.L."/>
            <person name="Choi C."/>
            <person name="Clum A."/>
            <person name="LaButti K.M."/>
            <person name="Lindquist E.A."/>
            <person name="Yee Ngan C."/>
            <person name="Ohm R.A."/>
            <person name="Salamov A.A."/>
            <person name="Grigoriev I.V."/>
            <person name="Spatafora J.W."/>
            <person name="Berbee M.L."/>
        </authorList>
    </citation>
    <scope>NUCLEOTIDE SEQUENCE [LARGE SCALE GENOMIC DNA]</scope>
    <source>
        <strain evidence="5 6">JEL478</strain>
    </source>
</reference>
<dbReference type="GO" id="GO:0004499">
    <property type="term" value="F:N,N-dimethylaniline monooxygenase activity"/>
    <property type="evidence" value="ECO:0007669"/>
    <property type="project" value="InterPro"/>
</dbReference>
<protein>
    <submittedName>
        <fullName evidence="5">FAD/NAD(P)-binding domain-containing protein</fullName>
    </submittedName>
</protein>
<dbReference type="EMBL" id="KQ965732">
    <property type="protein sequence ID" value="KXS21793.1"/>
    <property type="molecule type" value="Genomic_DNA"/>
</dbReference>
<dbReference type="PANTHER" id="PTHR42877">
    <property type="entry name" value="L-ORNITHINE N(5)-MONOOXYGENASE-RELATED"/>
    <property type="match status" value="1"/>
</dbReference>